<organism evidence="4 5">
    <name type="scientific">Aciditerrimonas ferrireducens</name>
    <dbReference type="NCBI Taxonomy" id="667306"/>
    <lineage>
        <taxon>Bacteria</taxon>
        <taxon>Bacillati</taxon>
        <taxon>Actinomycetota</taxon>
        <taxon>Acidimicrobiia</taxon>
        <taxon>Acidimicrobiales</taxon>
        <taxon>Acidimicrobiaceae</taxon>
        <taxon>Aciditerrimonas</taxon>
    </lineage>
</organism>
<feature type="non-terminal residue" evidence="4">
    <location>
        <position position="1"/>
    </location>
</feature>
<feature type="region of interest" description="Disordered" evidence="2">
    <location>
        <begin position="272"/>
        <end position="309"/>
    </location>
</feature>
<dbReference type="CDD" id="cd09992">
    <property type="entry name" value="HDAC_classII"/>
    <property type="match status" value="1"/>
</dbReference>
<gene>
    <name evidence="4" type="ORF">ACFFRE_11555</name>
</gene>
<dbReference type="PANTHER" id="PTHR10625">
    <property type="entry name" value="HISTONE DEACETYLASE HDAC1-RELATED"/>
    <property type="match status" value="1"/>
</dbReference>
<protein>
    <submittedName>
        <fullName evidence="4">Histone deacetylase</fullName>
    </submittedName>
</protein>
<dbReference type="InterPro" id="IPR023696">
    <property type="entry name" value="Ureohydrolase_dom_sf"/>
</dbReference>
<evidence type="ECO:0000256" key="1">
    <source>
        <dbReference type="ARBA" id="ARBA00005947"/>
    </source>
</evidence>
<keyword evidence="5" id="KW-1185">Reference proteome</keyword>
<dbReference type="Proteomes" id="UP001589788">
    <property type="component" value="Unassembled WGS sequence"/>
</dbReference>
<evidence type="ECO:0000259" key="3">
    <source>
        <dbReference type="Pfam" id="PF00850"/>
    </source>
</evidence>
<dbReference type="InterPro" id="IPR037138">
    <property type="entry name" value="His_deacetylse_dom_sf"/>
</dbReference>
<feature type="compositionally biased region" description="Basic and acidic residues" evidence="2">
    <location>
        <begin position="295"/>
        <end position="309"/>
    </location>
</feature>
<name>A0ABV6C957_9ACTN</name>
<accession>A0ABV6C957</accession>
<proteinExistence type="inferred from homology"/>
<sequence length="309" mass="31897">AALADAVVPVDPRPASPEELQAVHDAAYLARLARVCAEGGGALDPDTVIGPRSYEAAVLGAGGALVLVEALEAGRAEVGLLAARPPGHHATADQAMGFCLINHVAVVAAHLRRRGERVAVVDWDVHHGNGTQAIFWDDPGVLYCSTHQDPLYPGSGGLAETGGPHAPGATVNVPLPPGATGDVVLRAFDEVIGPAVAEFGPTWVLVSAGFDAHRADPLADLQLSAGDFAELGRRVRELAPRPGRLLLVLEGGYDLDALRLSIGATLASALGEPYRPERPTSGGPGAEAVRAAAARHAELASERRPRLIP</sequence>
<feature type="domain" description="Histone deacetylase" evidence="3">
    <location>
        <begin position="8"/>
        <end position="266"/>
    </location>
</feature>
<dbReference type="PANTHER" id="PTHR10625:SF10">
    <property type="entry name" value="HISTONE DEACETYLASE HDAC1"/>
    <property type="match status" value="1"/>
</dbReference>
<dbReference type="Gene3D" id="3.40.800.20">
    <property type="entry name" value="Histone deacetylase domain"/>
    <property type="match status" value="1"/>
</dbReference>
<dbReference type="RefSeq" id="WP_377790408.1">
    <property type="nucleotide sequence ID" value="NZ_JBHLYQ010000151.1"/>
</dbReference>
<dbReference type="InterPro" id="IPR023801">
    <property type="entry name" value="His_deacetylse_dom"/>
</dbReference>
<comment type="caution">
    <text evidence="4">The sequence shown here is derived from an EMBL/GenBank/DDBJ whole genome shotgun (WGS) entry which is preliminary data.</text>
</comment>
<reference evidence="4 5" key="1">
    <citation type="submission" date="2024-09" db="EMBL/GenBank/DDBJ databases">
        <authorList>
            <person name="Sun Q."/>
            <person name="Mori K."/>
        </authorList>
    </citation>
    <scope>NUCLEOTIDE SEQUENCE [LARGE SCALE GENOMIC DNA]</scope>
    <source>
        <strain evidence="4 5">JCM 15389</strain>
    </source>
</reference>
<dbReference type="InterPro" id="IPR000286">
    <property type="entry name" value="HDACs"/>
</dbReference>
<dbReference type="Pfam" id="PF00850">
    <property type="entry name" value="Hist_deacetyl"/>
    <property type="match status" value="1"/>
</dbReference>
<comment type="similarity">
    <text evidence="1">Belongs to the histone deacetylase family.</text>
</comment>
<evidence type="ECO:0000313" key="5">
    <source>
        <dbReference type="Proteomes" id="UP001589788"/>
    </source>
</evidence>
<dbReference type="SUPFAM" id="SSF52768">
    <property type="entry name" value="Arginase/deacetylase"/>
    <property type="match status" value="1"/>
</dbReference>
<dbReference type="PRINTS" id="PR01270">
    <property type="entry name" value="HDASUPER"/>
</dbReference>
<evidence type="ECO:0000256" key="2">
    <source>
        <dbReference type="SAM" id="MobiDB-lite"/>
    </source>
</evidence>
<dbReference type="EMBL" id="JBHLYQ010000151">
    <property type="protein sequence ID" value="MFC0082767.1"/>
    <property type="molecule type" value="Genomic_DNA"/>
</dbReference>
<evidence type="ECO:0000313" key="4">
    <source>
        <dbReference type="EMBL" id="MFC0082767.1"/>
    </source>
</evidence>